<evidence type="ECO:0000313" key="1">
    <source>
        <dbReference type="EMBL" id="MPC57876.1"/>
    </source>
</evidence>
<evidence type="ECO:0000313" key="2">
    <source>
        <dbReference type="Proteomes" id="UP000324222"/>
    </source>
</evidence>
<dbReference type="AlphaFoldDB" id="A0A5B7GK03"/>
<reference evidence="1 2" key="1">
    <citation type="submission" date="2019-05" db="EMBL/GenBank/DDBJ databases">
        <title>Another draft genome of Portunus trituberculatus and its Hox gene families provides insights of decapod evolution.</title>
        <authorList>
            <person name="Jeong J.-H."/>
            <person name="Song I."/>
            <person name="Kim S."/>
            <person name="Choi T."/>
            <person name="Kim D."/>
            <person name="Ryu S."/>
            <person name="Kim W."/>
        </authorList>
    </citation>
    <scope>NUCLEOTIDE SEQUENCE [LARGE SCALE GENOMIC DNA]</scope>
    <source>
        <tissue evidence="1">Muscle</tissue>
    </source>
</reference>
<name>A0A5B7GK03_PORTR</name>
<protein>
    <submittedName>
        <fullName evidence="1">Uncharacterized protein</fullName>
    </submittedName>
</protein>
<organism evidence="1 2">
    <name type="scientific">Portunus trituberculatus</name>
    <name type="common">Swimming crab</name>
    <name type="synonym">Neptunus trituberculatus</name>
    <dbReference type="NCBI Taxonomy" id="210409"/>
    <lineage>
        <taxon>Eukaryota</taxon>
        <taxon>Metazoa</taxon>
        <taxon>Ecdysozoa</taxon>
        <taxon>Arthropoda</taxon>
        <taxon>Crustacea</taxon>
        <taxon>Multicrustacea</taxon>
        <taxon>Malacostraca</taxon>
        <taxon>Eumalacostraca</taxon>
        <taxon>Eucarida</taxon>
        <taxon>Decapoda</taxon>
        <taxon>Pleocyemata</taxon>
        <taxon>Brachyura</taxon>
        <taxon>Eubrachyura</taxon>
        <taxon>Portunoidea</taxon>
        <taxon>Portunidae</taxon>
        <taxon>Portuninae</taxon>
        <taxon>Portunus</taxon>
    </lineage>
</organism>
<gene>
    <name evidence="1" type="ORF">E2C01_051866</name>
</gene>
<accession>A0A5B7GK03</accession>
<sequence>MVTPNAASGRGTQMSPGRTALQLWLSSSFIGHPGKLAFNFAILHDLEQLVQHPTRVPDQLGDTPNILNLFLTSNPSAYAVTHLLCWAPPITTSYLYLILFLQSLLKITQGEGASSILPLPVGKT</sequence>
<dbReference type="EMBL" id="VSRR010015153">
    <property type="protein sequence ID" value="MPC57876.1"/>
    <property type="molecule type" value="Genomic_DNA"/>
</dbReference>
<dbReference type="Proteomes" id="UP000324222">
    <property type="component" value="Unassembled WGS sequence"/>
</dbReference>
<proteinExistence type="predicted"/>
<comment type="caution">
    <text evidence="1">The sequence shown here is derived from an EMBL/GenBank/DDBJ whole genome shotgun (WGS) entry which is preliminary data.</text>
</comment>
<keyword evidence="2" id="KW-1185">Reference proteome</keyword>